<organism evidence="2">
    <name type="scientific">uncultured Caudovirales phage</name>
    <dbReference type="NCBI Taxonomy" id="2100421"/>
    <lineage>
        <taxon>Viruses</taxon>
        <taxon>Duplodnaviria</taxon>
        <taxon>Heunggongvirae</taxon>
        <taxon>Uroviricota</taxon>
        <taxon>Caudoviricetes</taxon>
        <taxon>Peduoviridae</taxon>
        <taxon>Maltschvirus</taxon>
        <taxon>Maltschvirus maltsch</taxon>
    </lineage>
</organism>
<feature type="region of interest" description="Disordered" evidence="1">
    <location>
        <begin position="57"/>
        <end position="85"/>
    </location>
</feature>
<proteinExistence type="predicted"/>
<name>A0A6J7WRN0_9CAUD</name>
<evidence type="ECO:0000313" key="2">
    <source>
        <dbReference type="EMBL" id="CAB5220586.1"/>
    </source>
</evidence>
<sequence>MSDDEKKKDQQDDNVVDFFTASLNKMIKNASKQMKNTPAAADSKARMTRQEKIDYALRSHGSMGGASDLRKAKKPKSKSSDDKED</sequence>
<reference evidence="2" key="1">
    <citation type="submission" date="2020-05" db="EMBL/GenBank/DDBJ databases">
        <authorList>
            <person name="Chiriac C."/>
            <person name="Salcher M."/>
            <person name="Ghai R."/>
            <person name="Kavagutti S V."/>
        </authorList>
    </citation>
    <scope>NUCLEOTIDE SEQUENCE</scope>
</reference>
<accession>A0A6J7WRN0</accession>
<gene>
    <name evidence="2" type="ORF">UFOVP244_9</name>
</gene>
<dbReference type="EMBL" id="LR798292">
    <property type="protein sequence ID" value="CAB5220586.1"/>
    <property type="molecule type" value="Genomic_DNA"/>
</dbReference>
<feature type="region of interest" description="Disordered" evidence="1">
    <location>
        <begin position="29"/>
        <end position="48"/>
    </location>
</feature>
<protein>
    <submittedName>
        <fullName evidence="2">Uncharacterized protein</fullName>
    </submittedName>
</protein>
<evidence type="ECO:0000256" key="1">
    <source>
        <dbReference type="SAM" id="MobiDB-lite"/>
    </source>
</evidence>